<keyword evidence="4" id="KW-1185">Reference proteome</keyword>
<feature type="signal peptide" evidence="1">
    <location>
        <begin position="1"/>
        <end position="24"/>
    </location>
</feature>
<keyword evidence="1" id="KW-0732">Signal</keyword>
<dbReference type="RefSeq" id="WP_348393058.1">
    <property type="nucleotide sequence ID" value="NZ_CP134145.1"/>
</dbReference>
<proteinExistence type="predicted"/>
<sequence length="197" mass="21553">MKKIKIGKNSLLMIALFSSLGVSAADQDRGTAPISQECSPFIPHTTPSFRYSYSDTGATATDKITGLTWSRCTYGQAWDAQAQVCEGNATLVTWSAAFTAASTQDLDNLTHWRVPNIKELNTIIEGGCTFPAINSEVFPNTVASSQQPYWSSTPTISLLPGVYDKADYSSVFATDFMTGLSSRHRKDSKVHIRFVHD</sequence>
<dbReference type="Pfam" id="PF07603">
    <property type="entry name" value="Lcl_C"/>
    <property type="match status" value="1"/>
</dbReference>
<accession>A0ABY9U018</accession>
<dbReference type="Proteomes" id="UP001258994">
    <property type="component" value="Chromosome"/>
</dbReference>
<reference evidence="4" key="1">
    <citation type="submission" date="2023-09" db="EMBL/GenBank/DDBJ databases">
        <authorList>
            <person name="Li S."/>
            <person name="Li X."/>
            <person name="Zhang C."/>
            <person name="Zhao Z."/>
        </authorList>
    </citation>
    <scope>NUCLEOTIDE SEQUENCE [LARGE SCALE GENOMIC DNA]</scope>
    <source>
        <strain evidence="4">SQ149</strain>
    </source>
</reference>
<dbReference type="PANTHER" id="PTHR35812">
    <property type="entry name" value="LIPOPROTEIN"/>
    <property type="match status" value="1"/>
</dbReference>
<feature type="chain" id="PRO_5046999174" evidence="1">
    <location>
        <begin position="25"/>
        <end position="197"/>
    </location>
</feature>
<organism evidence="3 4">
    <name type="scientific">Thalassotalea psychrophila</name>
    <dbReference type="NCBI Taxonomy" id="3065647"/>
    <lineage>
        <taxon>Bacteria</taxon>
        <taxon>Pseudomonadati</taxon>
        <taxon>Pseudomonadota</taxon>
        <taxon>Gammaproteobacteria</taxon>
        <taxon>Alteromonadales</taxon>
        <taxon>Colwelliaceae</taxon>
        <taxon>Thalassotalea</taxon>
    </lineage>
</organism>
<evidence type="ECO:0000256" key="1">
    <source>
        <dbReference type="SAM" id="SignalP"/>
    </source>
</evidence>
<evidence type="ECO:0000313" key="3">
    <source>
        <dbReference type="EMBL" id="WNC73948.1"/>
    </source>
</evidence>
<dbReference type="PANTHER" id="PTHR35812:SF1">
    <property type="entry name" value="LIPOPROTEIN"/>
    <property type="match status" value="1"/>
</dbReference>
<dbReference type="InterPro" id="IPR011460">
    <property type="entry name" value="Lcl_C"/>
</dbReference>
<protein>
    <submittedName>
        <fullName evidence="3">DUF1566 domain-containing protein</fullName>
    </submittedName>
</protein>
<feature type="domain" description="Lcl C-terminal" evidence="2">
    <location>
        <begin position="59"/>
        <end position="195"/>
    </location>
</feature>
<evidence type="ECO:0000313" key="4">
    <source>
        <dbReference type="Proteomes" id="UP001258994"/>
    </source>
</evidence>
<gene>
    <name evidence="3" type="ORF">RGQ13_08145</name>
</gene>
<name>A0ABY9U018_9GAMM</name>
<dbReference type="EMBL" id="CP134145">
    <property type="protein sequence ID" value="WNC73948.1"/>
    <property type="molecule type" value="Genomic_DNA"/>
</dbReference>
<evidence type="ECO:0000259" key="2">
    <source>
        <dbReference type="Pfam" id="PF07603"/>
    </source>
</evidence>